<dbReference type="Proteomes" id="UP001152049">
    <property type="component" value="Unassembled WGS sequence"/>
</dbReference>
<evidence type="ECO:0000256" key="16">
    <source>
        <dbReference type="SAM" id="MobiDB-lite"/>
    </source>
</evidence>
<sequence length="195" mass="18715">MKSFFLIATTLLSTSVLAQSSAASGGQGGGQVLPTCAQPCALKAIQNSKCGSTDPACVCKTPGFAEAYVSCVNSGCNPTDAAAAISAGIQLCTAAGVTIGSVSGLPSATAAGSASTYQPPAPPSSAPVVPPPPVVPSQPAPAPPATPTAPAPAPVPATPSPVVPTAGAGMLSAHGAGVVSMGLAWLSIMFFVFLV</sequence>
<dbReference type="GO" id="GO:0005576">
    <property type="term" value="C:extracellular region"/>
    <property type="evidence" value="ECO:0007669"/>
    <property type="project" value="UniProtKB-SubCell"/>
</dbReference>
<feature type="disulfide bond" evidence="15">
    <location>
        <begin position="59"/>
        <end position="92"/>
    </location>
</feature>
<comment type="caution">
    <text evidence="20">The sequence shown here is derived from an EMBL/GenBank/DDBJ whole genome shotgun (WGS) entry which is preliminary data.</text>
</comment>
<evidence type="ECO:0000256" key="4">
    <source>
        <dbReference type="ARBA" id="ARBA00022475"/>
    </source>
</evidence>
<evidence type="ECO:0000256" key="18">
    <source>
        <dbReference type="SAM" id="SignalP"/>
    </source>
</evidence>
<evidence type="ECO:0000256" key="12">
    <source>
        <dbReference type="ARBA" id="ARBA00023157"/>
    </source>
</evidence>
<keyword evidence="17" id="KW-0812">Transmembrane</keyword>
<proteinExistence type="inferred from homology"/>
<keyword evidence="13" id="KW-0325">Glycoprotein</keyword>
<dbReference type="EMBL" id="JAOQAZ010000016">
    <property type="protein sequence ID" value="KAJ4258180.1"/>
    <property type="molecule type" value="Genomic_DNA"/>
</dbReference>
<evidence type="ECO:0000259" key="19">
    <source>
        <dbReference type="PROSITE" id="PS52012"/>
    </source>
</evidence>
<dbReference type="OrthoDB" id="3065412at2759"/>
<feature type="chain" id="PRO_5040867251" description="CFEM domain-containing protein" evidence="18">
    <location>
        <begin position="19"/>
        <end position="195"/>
    </location>
</feature>
<dbReference type="GO" id="GO:0005886">
    <property type="term" value="C:plasma membrane"/>
    <property type="evidence" value="ECO:0007669"/>
    <property type="project" value="UniProtKB-SubCell"/>
</dbReference>
<keyword evidence="10 15" id="KW-0408">Iron</keyword>
<feature type="signal peptide" evidence="18">
    <location>
        <begin position="1"/>
        <end position="18"/>
    </location>
</feature>
<evidence type="ECO:0000256" key="14">
    <source>
        <dbReference type="ARBA" id="ARBA00023288"/>
    </source>
</evidence>
<comment type="subcellular location">
    <subcellularLocation>
        <location evidence="1">Cell membrane</location>
        <topology evidence="1">Lipid-anchor</topology>
        <topology evidence="1">GPI-anchor</topology>
    </subcellularLocation>
    <subcellularLocation>
        <location evidence="2">Secreted</location>
    </subcellularLocation>
</comment>
<evidence type="ECO:0000256" key="2">
    <source>
        <dbReference type="ARBA" id="ARBA00004613"/>
    </source>
</evidence>
<dbReference type="Pfam" id="PF05730">
    <property type="entry name" value="CFEM"/>
    <property type="match status" value="1"/>
</dbReference>
<dbReference type="GO" id="GO:0046872">
    <property type="term" value="F:metal ion binding"/>
    <property type="evidence" value="ECO:0007669"/>
    <property type="project" value="UniProtKB-UniRule"/>
</dbReference>
<evidence type="ECO:0000256" key="6">
    <source>
        <dbReference type="ARBA" id="ARBA00022617"/>
    </source>
</evidence>
<evidence type="ECO:0000256" key="8">
    <source>
        <dbReference type="ARBA" id="ARBA00022723"/>
    </source>
</evidence>
<dbReference type="PANTHER" id="PTHR37928:SF2">
    <property type="entry name" value="GPI ANCHORED CFEM DOMAIN PROTEIN (AFU_ORTHOLOGUE AFUA_6G10580)"/>
    <property type="match status" value="1"/>
</dbReference>
<keyword evidence="4" id="KW-1003">Cell membrane</keyword>
<dbReference type="PROSITE" id="PS52012">
    <property type="entry name" value="CFEM"/>
    <property type="match status" value="1"/>
</dbReference>
<dbReference type="InterPro" id="IPR008427">
    <property type="entry name" value="Extracellular_membr_CFEM_dom"/>
</dbReference>
<gene>
    <name evidence="20" type="ORF">NW762_008326</name>
</gene>
<evidence type="ECO:0000256" key="9">
    <source>
        <dbReference type="ARBA" id="ARBA00022729"/>
    </source>
</evidence>
<keyword evidence="12 15" id="KW-1015">Disulfide bond</keyword>
<keyword evidence="14" id="KW-0449">Lipoprotein</keyword>
<keyword evidence="21" id="KW-1185">Reference proteome</keyword>
<feature type="disulfide bond" evidence="15">
    <location>
        <begin position="50"/>
        <end position="57"/>
    </location>
</feature>
<evidence type="ECO:0000256" key="1">
    <source>
        <dbReference type="ARBA" id="ARBA00004609"/>
    </source>
</evidence>
<evidence type="ECO:0000256" key="11">
    <source>
        <dbReference type="ARBA" id="ARBA00023136"/>
    </source>
</evidence>
<keyword evidence="8 15" id="KW-0479">Metal-binding</keyword>
<keyword evidence="5" id="KW-0964">Secreted</keyword>
<keyword evidence="9 18" id="KW-0732">Signal</keyword>
<organism evidence="20 21">
    <name type="scientific">Fusarium torreyae</name>
    <dbReference type="NCBI Taxonomy" id="1237075"/>
    <lineage>
        <taxon>Eukaryota</taxon>
        <taxon>Fungi</taxon>
        <taxon>Dikarya</taxon>
        <taxon>Ascomycota</taxon>
        <taxon>Pezizomycotina</taxon>
        <taxon>Sordariomycetes</taxon>
        <taxon>Hypocreomycetidae</taxon>
        <taxon>Hypocreales</taxon>
        <taxon>Nectriaceae</taxon>
        <taxon>Fusarium</taxon>
    </lineage>
</organism>
<reference evidence="20" key="1">
    <citation type="submission" date="2022-09" db="EMBL/GenBank/DDBJ databases">
        <title>Fusarium specimens isolated from Avocado Roots.</title>
        <authorList>
            <person name="Stajich J."/>
            <person name="Roper C."/>
            <person name="Heimlech-Rivalta G."/>
        </authorList>
    </citation>
    <scope>NUCLEOTIDE SEQUENCE</scope>
    <source>
        <strain evidence="20">CF00136</strain>
    </source>
</reference>
<dbReference type="PANTHER" id="PTHR37928">
    <property type="entry name" value="CFEM DOMAIN PROTEIN (AFU_ORTHOLOGUE AFUA_6G14090)"/>
    <property type="match status" value="1"/>
</dbReference>
<keyword evidence="6 15" id="KW-0349">Heme</keyword>
<feature type="binding site" description="axial binding residue" evidence="15">
    <location>
        <position position="54"/>
    </location>
    <ligand>
        <name>heme</name>
        <dbReference type="ChEBI" id="CHEBI:30413"/>
    </ligand>
    <ligandPart>
        <name>Fe</name>
        <dbReference type="ChEBI" id="CHEBI:18248"/>
    </ligandPart>
</feature>
<protein>
    <recommendedName>
        <fullName evidence="19">CFEM domain-containing protein</fullName>
    </recommendedName>
</protein>
<feature type="compositionally biased region" description="Pro residues" evidence="16">
    <location>
        <begin position="119"/>
        <end position="156"/>
    </location>
</feature>
<keyword evidence="17" id="KW-1133">Transmembrane helix</keyword>
<keyword evidence="7" id="KW-0336">GPI-anchor</keyword>
<feature type="disulfide bond" evidence="15">
    <location>
        <begin position="36"/>
        <end position="76"/>
    </location>
</feature>
<evidence type="ECO:0000256" key="3">
    <source>
        <dbReference type="ARBA" id="ARBA00010031"/>
    </source>
</evidence>
<evidence type="ECO:0000313" key="20">
    <source>
        <dbReference type="EMBL" id="KAJ4258180.1"/>
    </source>
</evidence>
<feature type="disulfide bond" evidence="15">
    <location>
        <begin position="40"/>
        <end position="71"/>
    </location>
</feature>
<dbReference type="AlphaFoldDB" id="A0A9W8RZA2"/>
<evidence type="ECO:0000313" key="21">
    <source>
        <dbReference type="Proteomes" id="UP001152049"/>
    </source>
</evidence>
<comment type="similarity">
    <text evidence="3">Belongs to the RBT5 family.</text>
</comment>
<dbReference type="SMART" id="SM00747">
    <property type="entry name" value="CFEM"/>
    <property type="match status" value="1"/>
</dbReference>
<evidence type="ECO:0000256" key="10">
    <source>
        <dbReference type="ARBA" id="ARBA00023004"/>
    </source>
</evidence>
<evidence type="ECO:0000256" key="15">
    <source>
        <dbReference type="PROSITE-ProRule" id="PRU01356"/>
    </source>
</evidence>
<feature type="region of interest" description="Disordered" evidence="16">
    <location>
        <begin position="112"/>
        <end position="156"/>
    </location>
</feature>
<evidence type="ECO:0000256" key="5">
    <source>
        <dbReference type="ARBA" id="ARBA00022525"/>
    </source>
</evidence>
<accession>A0A9W8RZA2</accession>
<evidence type="ECO:0000256" key="7">
    <source>
        <dbReference type="ARBA" id="ARBA00022622"/>
    </source>
</evidence>
<feature type="transmembrane region" description="Helical" evidence="17">
    <location>
        <begin position="171"/>
        <end position="194"/>
    </location>
</feature>
<evidence type="ECO:0000256" key="13">
    <source>
        <dbReference type="ARBA" id="ARBA00023180"/>
    </source>
</evidence>
<feature type="domain" description="CFEM" evidence="19">
    <location>
        <begin position="7"/>
        <end position="117"/>
    </location>
</feature>
<keyword evidence="11 17" id="KW-0472">Membrane</keyword>
<dbReference type="InterPro" id="IPR051735">
    <property type="entry name" value="CFEM_domain"/>
</dbReference>
<name>A0A9W8RZA2_9HYPO</name>
<evidence type="ECO:0000256" key="17">
    <source>
        <dbReference type="SAM" id="Phobius"/>
    </source>
</evidence>
<dbReference type="GO" id="GO:0098552">
    <property type="term" value="C:side of membrane"/>
    <property type="evidence" value="ECO:0007669"/>
    <property type="project" value="UniProtKB-KW"/>
</dbReference>